<dbReference type="AlphaFoldDB" id="A0AAD4V6M3"/>
<dbReference type="EMBL" id="JAJFAZ020000007">
    <property type="protein sequence ID" value="KAI5318791.1"/>
    <property type="molecule type" value="Genomic_DNA"/>
</dbReference>
<evidence type="ECO:0000256" key="1">
    <source>
        <dbReference type="SAM" id="MobiDB-lite"/>
    </source>
</evidence>
<gene>
    <name evidence="2" type="ORF">L3X38_038499</name>
</gene>
<protein>
    <recommendedName>
        <fullName evidence="4">Thioredoxin domain-containing protein</fullName>
    </recommendedName>
</protein>
<dbReference type="Proteomes" id="UP001054821">
    <property type="component" value="Chromosome 7"/>
</dbReference>
<keyword evidence="3" id="KW-1185">Reference proteome</keyword>
<evidence type="ECO:0008006" key="4">
    <source>
        <dbReference type="Google" id="ProtNLM"/>
    </source>
</evidence>
<dbReference type="SUPFAM" id="SSF52833">
    <property type="entry name" value="Thioredoxin-like"/>
    <property type="match status" value="1"/>
</dbReference>
<dbReference type="CDD" id="cd02947">
    <property type="entry name" value="TRX_family"/>
    <property type="match status" value="1"/>
</dbReference>
<evidence type="ECO:0000313" key="2">
    <source>
        <dbReference type="EMBL" id="KAI5318791.1"/>
    </source>
</evidence>
<name>A0AAD4V6M3_PRUDU</name>
<evidence type="ECO:0000313" key="3">
    <source>
        <dbReference type="Proteomes" id="UP001054821"/>
    </source>
</evidence>
<organism evidence="2 3">
    <name type="scientific">Prunus dulcis</name>
    <name type="common">Almond</name>
    <name type="synonym">Amygdalus dulcis</name>
    <dbReference type="NCBI Taxonomy" id="3755"/>
    <lineage>
        <taxon>Eukaryota</taxon>
        <taxon>Viridiplantae</taxon>
        <taxon>Streptophyta</taxon>
        <taxon>Embryophyta</taxon>
        <taxon>Tracheophyta</taxon>
        <taxon>Spermatophyta</taxon>
        <taxon>Magnoliopsida</taxon>
        <taxon>eudicotyledons</taxon>
        <taxon>Gunneridae</taxon>
        <taxon>Pentapetalae</taxon>
        <taxon>rosids</taxon>
        <taxon>fabids</taxon>
        <taxon>Rosales</taxon>
        <taxon>Rosaceae</taxon>
        <taxon>Amygdaloideae</taxon>
        <taxon>Amygdaleae</taxon>
        <taxon>Prunus</taxon>
    </lineage>
</organism>
<dbReference type="InterPro" id="IPR036249">
    <property type="entry name" value="Thioredoxin-like_sf"/>
</dbReference>
<sequence>MARNSVVLIRQLLGNRNHPCAAGRSNLFVIGSLSIYYDALDKVKDKRMSAVFFYTAPFCRATYQWITPIFDELREQFPHITMFKVIMQQNGPGPTVDVFGVHRNMNTGSTLDELGIQETPTFHCYLKGERVHEVAGISARHLKKRLENVYKENLGGFSLGWASPKPSAVKPVPHLLLELQHILINRLVVRDLMRHVVDLQPAIETHLVELELRPVEAARAVAMPGLQQPLLDVPLAPLLLQDAPADPRRHLVDHQDEEVDEPARAAAADGGALGGGAAGDFRQSNSAVGDLGPEQRLPAVAGDLPEKELPR</sequence>
<reference evidence="2 3" key="1">
    <citation type="journal article" date="2022" name="G3 (Bethesda)">
        <title>Whole-genome sequence and methylome profiling of the almond [Prunus dulcis (Mill.) D.A. Webb] cultivar 'Nonpareil'.</title>
        <authorList>
            <person name="D'Amico-Willman K.M."/>
            <person name="Ouma W.Z."/>
            <person name="Meulia T."/>
            <person name="Sideli G.M."/>
            <person name="Gradziel T.M."/>
            <person name="Fresnedo-Ramirez J."/>
        </authorList>
    </citation>
    <scope>NUCLEOTIDE SEQUENCE [LARGE SCALE GENOMIC DNA]</scope>
    <source>
        <strain evidence="2">Clone GOH B32 T37-40</strain>
    </source>
</reference>
<comment type="caution">
    <text evidence="2">The sequence shown here is derived from an EMBL/GenBank/DDBJ whole genome shotgun (WGS) entry which is preliminary data.</text>
</comment>
<dbReference type="Gene3D" id="3.40.30.10">
    <property type="entry name" value="Glutaredoxin"/>
    <property type="match status" value="1"/>
</dbReference>
<proteinExistence type="predicted"/>
<accession>A0AAD4V6M3</accession>
<feature type="region of interest" description="Disordered" evidence="1">
    <location>
        <begin position="254"/>
        <end position="311"/>
    </location>
</feature>